<gene>
    <name evidence="1" type="ORF">ACFSXZ_00060</name>
</gene>
<comment type="caution">
    <text evidence="1">The sequence shown here is derived from an EMBL/GenBank/DDBJ whole genome shotgun (WGS) entry which is preliminary data.</text>
</comment>
<evidence type="ECO:0000313" key="1">
    <source>
        <dbReference type="EMBL" id="MFD2414723.1"/>
    </source>
</evidence>
<evidence type="ECO:0008006" key="3">
    <source>
        <dbReference type="Google" id="ProtNLM"/>
    </source>
</evidence>
<name>A0ABW5FI78_9PSEU</name>
<evidence type="ECO:0000313" key="2">
    <source>
        <dbReference type="Proteomes" id="UP001597417"/>
    </source>
</evidence>
<accession>A0ABW5FI78</accession>
<sequence length="100" mass="10729">MSADGQILMHFEPVQGQIDAMGHTVGLDSGAYAEVYQHAKDAHAAFFTGVDGESMEARLGTHFKASGELNDQVSAFRGATVDALDRSRDCVQNCAAMWHA</sequence>
<protein>
    <recommendedName>
        <fullName evidence="3">Excreted virulence factor EspC, type VII ESX diderm</fullName>
    </recommendedName>
</protein>
<proteinExistence type="predicted"/>
<organism evidence="1 2">
    <name type="scientific">Amycolatopsis pigmentata</name>
    <dbReference type="NCBI Taxonomy" id="450801"/>
    <lineage>
        <taxon>Bacteria</taxon>
        <taxon>Bacillati</taxon>
        <taxon>Actinomycetota</taxon>
        <taxon>Actinomycetes</taxon>
        <taxon>Pseudonocardiales</taxon>
        <taxon>Pseudonocardiaceae</taxon>
        <taxon>Amycolatopsis</taxon>
    </lineage>
</organism>
<dbReference type="RefSeq" id="WP_378259869.1">
    <property type="nucleotide sequence ID" value="NZ_JBHUKR010000001.1"/>
</dbReference>
<dbReference type="EMBL" id="JBHUKR010000001">
    <property type="protein sequence ID" value="MFD2414723.1"/>
    <property type="molecule type" value="Genomic_DNA"/>
</dbReference>
<keyword evidence="2" id="KW-1185">Reference proteome</keyword>
<reference evidence="2" key="1">
    <citation type="journal article" date="2019" name="Int. J. Syst. Evol. Microbiol.">
        <title>The Global Catalogue of Microorganisms (GCM) 10K type strain sequencing project: providing services to taxonomists for standard genome sequencing and annotation.</title>
        <authorList>
            <consortium name="The Broad Institute Genomics Platform"/>
            <consortium name="The Broad Institute Genome Sequencing Center for Infectious Disease"/>
            <person name="Wu L."/>
            <person name="Ma J."/>
        </authorList>
    </citation>
    <scope>NUCLEOTIDE SEQUENCE [LARGE SCALE GENOMIC DNA]</scope>
    <source>
        <strain evidence="2">CGMCC 4.7645</strain>
    </source>
</reference>
<dbReference type="Proteomes" id="UP001597417">
    <property type="component" value="Unassembled WGS sequence"/>
</dbReference>